<keyword evidence="1" id="KW-0472">Membrane</keyword>
<proteinExistence type="predicted"/>
<name>A0A3E3EBT6_9FIRM</name>
<gene>
    <name evidence="2" type="ORF">DXB93_13665</name>
</gene>
<reference evidence="2 3" key="1">
    <citation type="submission" date="2018-08" db="EMBL/GenBank/DDBJ databases">
        <title>A genome reference for cultivated species of the human gut microbiota.</title>
        <authorList>
            <person name="Zou Y."/>
            <person name="Xue W."/>
            <person name="Luo G."/>
        </authorList>
    </citation>
    <scope>NUCLEOTIDE SEQUENCE [LARGE SCALE GENOMIC DNA]</scope>
    <source>
        <strain evidence="2 3">OM06-4</strain>
    </source>
</reference>
<feature type="transmembrane region" description="Helical" evidence="1">
    <location>
        <begin position="67"/>
        <end position="87"/>
    </location>
</feature>
<feature type="transmembrane region" description="Helical" evidence="1">
    <location>
        <begin position="39"/>
        <end position="60"/>
    </location>
</feature>
<organism evidence="2 3">
    <name type="scientific">Thomasclavelia ramosa</name>
    <dbReference type="NCBI Taxonomy" id="1547"/>
    <lineage>
        <taxon>Bacteria</taxon>
        <taxon>Bacillati</taxon>
        <taxon>Bacillota</taxon>
        <taxon>Erysipelotrichia</taxon>
        <taxon>Erysipelotrichales</taxon>
        <taxon>Coprobacillaceae</taxon>
        <taxon>Thomasclavelia</taxon>
    </lineage>
</organism>
<dbReference type="GeneID" id="64195977"/>
<evidence type="ECO:0000256" key="1">
    <source>
        <dbReference type="SAM" id="Phobius"/>
    </source>
</evidence>
<dbReference type="AlphaFoldDB" id="A0A3E3EBT6"/>
<feature type="transmembrane region" description="Helical" evidence="1">
    <location>
        <begin position="12"/>
        <end position="33"/>
    </location>
</feature>
<dbReference type="RefSeq" id="WP_008791801.1">
    <property type="nucleotide sequence ID" value="NZ_AP031443.1"/>
</dbReference>
<accession>A0A3E3EBT6</accession>
<dbReference type="EMBL" id="QUSL01000025">
    <property type="protein sequence ID" value="RGD82179.1"/>
    <property type="molecule type" value="Genomic_DNA"/>
</dbReference>
<comment type="caution">
    <text evidence="2">The sequence shown here is derived from an EMBL/GenBank/DDBJ whole genome shotgun (WGS) entry which is preliminary data.</text>
</comment>
<protein>
    <submittedName>
        <fullName evidence="2">DUF3792 domain-containing protein</fullName>
    </submittedName>
</protein>
<feature type="transmembrane region" description="Helical" evidence="1">
    <location>
        <begin position="93"/>
        <end position="112"/>
    </location>
</feature>
<sequence>MKSYLKIYLKFALFILITFTITSLIMAGIISFIHLSNFIYHSIINIIAGIIMIVWAFWLIKIFQNKAIIHALLCGLIFGIIALMVNIEDINLINILSRPIILIITTLILQLYTKKLDA</sequence>
<evidence type="ECO:0000313" key="2">
    <source>
        <dbReference type="EMBL" id="RGD82179.1"/>
    </source>
</evidence>
<dbReference type="Proteomes" id="UP000261032">
    <property type="component" value="Unassembled WGS sequence"/>
</dbReference>
<evidence type="ECO:0000313" key="3">
    <source>
        <dbReference type="Proteomes" id="UP000261032"/>
    </source>
</evidence>
<keyword evidence="1" id="KW-0812">Transmembrane</keyword>
<keyword evidence="1" id="KW-1133">Transmembrane helix</keyword>